<accession>A0A5C1ABB8</accession>
<dbReference type="SUPFAM" id="SSF55874">
    <property type="entry name" value="ATPase domain of HSP90 chaperone/DNA topoisomerase II/histidine kinase"/>
    <property type="match status" value="1"/>
</dbReference>
<evidence type="ECO:0000313" key="1">
    <source>
        <dbReference type="EMBL" id="QEL15875.1"/>
    </source>
</evidence>
<dbReference type="AlphaFoldDB" id="A0A5C1ABB8"/>
<sequence length="684" mass="76994">MVAIFSNDSQQQGAGVKLNLRHRVRNMPLGKDQALRPVYEAVANAFDAIEECHTANKSHRVVVRVVRGQPPAGTLLDGLSGGVGPVTGFDVVDTGVGFTRENFDSFSEADSPRKVSSGGKGVGRLLWLKAFEKAVIESVYHDGAALQHRNIVFNLEHGVREVGNGVATDHSEGTLLRLVGLQPAYSCPQRTEILANRLIEHHLEQLLVSSKVQFLLVDEQCGVEMDLRKHFENHYQCDTLDVTFKVRKRLFKLKHYLVRGAIGSHQLAFCARRRFVTAYALSNHIRDLKTALKRPALGEVFYFGMVTGKALNEWVNETRSDFNFASADSFTDEPTGDEILARACQEVRGYLTDDLSRMRTQKQERIRNVVASKAPEMRAVVNRHEELVDSLAINASETEILTALAGRHFADRDEMKQLHAELMKLAKAGEMLEAGKKRLIERYASAAQQENLVALGAFTCHRKAVVDVLTSLLSAGDDGTHQLEEAVHQIIFPLRKTSDGVSLDHCNLWLIDERLNWHRYLASDTRADKLDPINPEPGKEGKEPDIIVFHEAYSTSETTQNPVCVTIIEFKRPGREAYDDDENPHKQIKEYAKLIRRGKARDHQGRMIPGDETTRFFGFIVADMTEKLRRLLKEEGYKEQPNGALYSYEEGLCLQIETLTYAQMLDSATRRNRAYFKQLGMPDL</sequence>
<protein>
    <submittedName>
        <fullName evidence="1">ATP-binding protein</fullName>
    </submittedName>
</protein>
<dbReference type="EMBL" id="CP042425">
    <property type="protein sequence ID" value="QEL15875.1"/>
    <property type="molecule type" value="Genomic_DNA"/>
</dbReference>
<name>A0A5C1ABB8_9BACT</name>
<proteinExistence type="predicted"/>
<dbReference type="InterPro" id="IPR036890">
    <property type="entry name" value="HATPase_C_sf"/>
</dbReference>
<dbReference type="KEGG" id="lrs:PX52LOC_02811"/>
<keyword evidence="2" id="KW-1185">Reference proteome</keyword>
<keyword evidence="1" id="KW-0547">Nucleotide-binding</keyword>
<dbReference type="GO" id="GO:0005524">
    <property type="term" value="F:ATP binding"/>
    <property type="evidence" value="ECO:0007669"/>
    <property type="project" value="UniProtKB-KW"/>
</dbReference>
<evidence type="ECO:0000313" key="2">
    <source>
        <dbReference type="Proteomes" id="UP000324974"/>
    </source>
</evidence>
<keyword evidence="1" id="KW-0067">ATP-binding</keyword>
<organism evidence="1 2">
    <name type="scientific">Limnoglobus roseus</name>
    <dbReference type="NCBI Taxonomy" id="2598579"/>
    <lineage>
        <taxon>Bacteria</taxon>
        <taxon>Pseudomonadati</taxon>
        <taxon>Planctomycetota</taxon>
        <taxon>Planctomycetia</taxon>
        <taxon>Gemmatales</taxon>
        <taxon>Gemmataceae</taxon>
        <taxon>Limnoglobus</taxon>
    </lineage>
</organism>
<gene>
    <name evidence="1" type="ORF">PX52LOC_02811</name>
</gene>
<dbReference type="Proteomes" id="UP000324974">
    <property type="component" value="Chromosome"/>
</dbReference>
<reference evidence="2" key="1">
    <citation type="submission" date="2019-08" db="EMBL/GenBank/DDBJ databases">
        <title>Limnoglobus roseus gen. nov., sp. nov., a novel freshwater planctomycete with a giant genome from the family Gemmataceae.</title>
        <authorList>
            <person name="Kulichevskaya I.S."/>
            <person name="Naumoff D.G."/>
            <person name="Miroshnikov K."/>
            <person name="Ivanova A."/>
            <person name="Philippov D.A."/>
            <person name="Hakobyan A."/>
            <person name="Rijpstra I.C."/>
            <person name="Sinninghe Damste J.S."/>
            <person name="Liesack W."/>
            <person name="Dedysh S.N."/>
        </authorList>
    </citation>
    <scope>NUCLEOTIDE SEQUENCE [LARGE SCALE GENOMIC DNA]</scope>
    <source>
        <strain evidence="2">PX52</strain>
    </source>
</reference>